<evidence type="ECO:0000313" key="11">
    <source>
        <dbReference type="Proteomes" id="UP000198510"/>
    </source>
</evidence>
<proteinExistence type="inferred from homology"/>
<dbReference type="GO" id="GO:0015297">
    <property type="term" value="F:antiporter activity"/>
    <property type="evidence" value="ECO:0007669"/>
    <property type="project" value="TreeGrafter"/>
</dbReference>
<dbReference type="GO" id="GO:0015199">
    <property type="term" value="F:amino-acid betaine transmembrane transporter activity"/>
    <property type="evidence" value="ECO:0007669"/>
    <property type="project" value="TreeGrafter"/>
</dbReference>
<evidence type="ECO:0000256" key="3">
    <source>
        <dbReference type="ARBA" id="ARBA00022475"/>
    </source>
</evidence>
<evidence type="ECO:0000256" key="1">
    <source>
        <dbReference type="ARBA" id="ARBA00004651"/>
    </source>
</evidence>
<feature type="transmembrane region" description="Helical" evidence="9">
    <location>
        <begin position="59"/>
        <end position="79"/>
    </location>
</feature>
<dbReference type="Proteomes" id="UP000198510">
    <property type="component" value="Unassembled WGS sequence"/>
</dbReference>
<dbReference type="Gene3D" id="1.10.3730.20">
    <property type="match status" value="1"/>
</dbReference>
<dbReference type="RefSeq" id="WP_089687583.1">
    <property type="nucleotide sequence ID" value="NZ_FNFO01000013.1"/>
</dbReference>
<dbReference type="STRING" id="1075417.SAMN05421823_11388"/>
<evidence type="ECO:0000256" key="4">
    <source>
        <dbReference type="ARBA" id="ARBA00022692"/>
    </source>
</evidence>
<evidence type="ECO:0000256" key="6">
    <source>
        <dbReference type="ARBA" id="ARBA00023136"/>
    </source>
</evidence>
<dbReference type="GO" id="GO:1990961">
    <property type="term" value="P:xenobiotic detoxification by transmembrane export across the plasma membrane"/>
    <property type="evidence" value="ECO:0007669"/>
    <property type="project" value="UniProtKB-ARBA"/>
</dbReference>
<comment type="subcellular location">
    <subcellularLocation>
        <location evidence="1 8">Cell membrane</location>
        <topology evidence="1 8">Multi-pass membrane protein</topology>
    </subcellularLocation>
</comment>
<keyword evidence="5 9" id="KW-1133">Transmembrane helix</keyword>
<gene>
    <name evidence="10" type="ORF">SAMN05421823_11388</name>
</gene>
<dbReference type="Pfam" id="PF00893">
    <property type="entry name" value="Multi_Drug_Res"/>
    <property type="match status" value="1"/>
</dbReference>
<comment type="similarity">
    <text evidence="7 8">Belongs to the drug/metabolite transporter (DMT) superfamily. Small multidrug resistance (SMR) (TC 2.A.7.1) family.</text>
</comment>
<keyword evidence="11" id="KW-1185">Reference proteome</keyword>
<sequence>MKPYLFLLLAIAFEIMGTTYLKKSEGFSQWGASVVTVISYLFSFYFLSLTLKVVPIGVAYAIWSGVGIIAITLLGIVFFKQKPDLPAIIGIGLIMLGVVIINLFSKMNSH</sequence>
<dbReference type="OrthoDB" id="21828at2"/>
<evidence type="ECO:0000256" key="2">
    <source>
        <dbReference type="ARBA" id="ARBA00022448"/>
    </source>
</evidence>
<dbReference type="InterPro" id="IPR037185">
    <property type="entry name" value="EmrE-like"/>
</dbReference>
<feature type="transmembrane region" description="Helical" evidence="9">
    <location>
        <begin position="85"/>
        <end position="104"/>
    </location>
</feature>
<evidence type="ECO:0000313" key="10">
    <source>
        <dbReference type="EMBL" id="SDM42755.1"/>
    </source>
</evidence>
<dbReference type="GO" id="GO:0015220">
    <property type="term" value="F:choline transmembrane transporter activity"/>
    <property type="evidence" value="ECO:0007669"/>
    <property type="project" value="TreeGrafter"/>
</dbReference>
<feature type="transmembrane region" description="Helical" evidence="9">
    <location>
        <begin position="27"/>
        <end position="47"/>
    </location>
</feature>
<reference evidence="10 11" key="1">
    <citation type="submission" date="2016-10" db="EMBL/GenBank/DDBJ databases">
        <authorList>
            <person name="de Groot N.N."/>
        </authorList>
    </citation>
    <scope>NUCLEOTIDE SEQUENCE [LARGE SCALE GENOMIC DNA]</scope>
    <source>
        <strain evidence="10 11">DSM 25186</strain>
    </source>
</reference>
<dbReference type="PANTHER" id="PTHR30561">
    <property type="entry name" value="SMR FAMILY PROTON-DEPENDENT DRUG EFFLUX TRANSPORTER SUGE"/>
    <property type="match status" value="1"/>
</dbReference>
<protein>
    <submittedName>
        <fullName evidence="10">Small multidrug resistance pump</fullName>
    </submittedName>
</protein>
<keyword evidence="6 9" id="KW-0472">Membrane</keyword>
<evidence type="ECO:0000256" key="5">
    <source>
        <dbReference type="ARBA" id="ARBA00022989"/>
    </source>
</evidence>
<dbReference type="SUPFAM" id="SSF103481">
    <property type="entry name" value="Multidrug resistance efflux transporter EmrE"/>
    <property type="match status" value="1"/>
</dbReference>
<evidence type="ECO:0000256" key="9">
    <source>
        <dbReference type="SAM" id="Phobius"/>
    </source>
</evidence>
<dbReference type="GO" id="GO:0031460">
    <property type="term" value="P:glycine betaine transport"/>
    <property type="evidence" value="ECO:0007669"/>
    <property type="project" value="TreeGrafter"/>
</dbReference>
<dbReference type="InterPro" id="IPR000390">
    <property type="entry name" value="Small_drug/metabolite_transptr"/>
</dbReference>
<dbReference type="FunFam" id="1.10.3730.20:FF:000001">
    <property type="entry name" value="Quaternary ammonium compound resistance transporter SugE"/>
    <property type="match status" value="1"/>
</dbReference>
<dbReference type="InterPro" id="IPR045324">
    <property type="entry name" value="Small_multidrug_res"/>
</dbReference>
<dbReference type="PANTHER" id="PTHR30561:SF1">
    <property type="entry name" value="MULTIDRUG TRANSPORTER EMRE"/>
    <property type="match status" value="1"/>
</dbReference>
<accession>A0A1G9T6P7</accession>
<dbReference type="GO" id="GO:0005886">
    <property type="term" value="C:plasma membrane"/>
    <property type="evidence" value="ECO:0007669"/>
    <property type="project" value="UniProtKB-SubCell"/>
</dbReference>
<organism evidence="10 11">
    <name type="scientific">Catalinimonas alkaloidigena</name>
    <dbReference type="NCBI Taxonomy" id="1075417"/>
    <lineage>
        <taxon>Bacteria</taxon>
        <taxon>Pseudomonadati</taxon>
        <taxon>Bacteroidota</taxon>
        <taxon>Cytophagia</taxon>
        <taxon>Cytophagales</taxon>
        <taxon>Catalimonadaceae</taxon>
        <taxon>Catalinimonas</taxon>
    </lineage>
</organism>
<evidence type="ECO:0000256" key="7">
    <source>
        <dbReference type="ARBA" id="ARBA00038032"/>
    </source>
</evidence>
<name>A0A1G9T6P7_9BACT</name>
<keyword evidence="4 8" id="KW-0812">Transmembrane</keyword>
<keyword evidence="2" id="KW-0813">Transport</keyword>
<evidence type="ECO:0000256" key="8">
    <source>
        <dbReference type="RuleBase" id="RU003942"/>
    </source>
</evidence>
<dbReference type="EMBL" id="FNFO01000013">
    <property type="protein sequence ID" value="SDM42755.1"/>
    <property type="molecule type" value="Genomic_DNA"/>
</dbReference>
<keyword evidence="3" id="KW-1003">Cell membrane</keyword>
<dbReference type="AlphaFoldDB" id="A0A1G9T6P7"/>